<feature type="transmembrane region" description="Helical" evidence="7">
    <location>
        <begin position="101"/>
        <end position="120"/>
    </location>
</feature>
<dbReference type="GO" id="GO:0010438">
    <property type="term" value="P:cellular response to sulfur starvation"/>
    <property type="evidence" value="ECO:0007669"/>
    <property type="project" value="TreeGrafter"/>
</dbReference>
<dbReference type="EMBL" id="FWEV01000009">
    <property type="protein sequence ID" value="SLM27665.1"/>
    <property type="molecule type" value="Genomic_DNA"/>
</dbReference>
<dbReference type="FunFam" id="1.10.3720.10:FF:000003">
    <property type="entry name" value="Aliphatic sulfonate ABC transporter permease"/>
    <property type="match status" value="1"/>
</dbReference>
<proteinExistence type="inferred from homology"/>
<sequence length="344" mass="38476">MAKDKVYINPDLKFDAAPDPDRDVGSDFSSDINEKMSGWGENDLYRESSRIEDGSAIEEKLDFPLDQEGFRSDSHPIKSENRFSFQAFFAYRAESFKYESLGIILLFTMWMVGGIIFVYISGHEQFNDFLPVPAFKALFRAIQEDRFWFSVWASIRRVLTGITIAALIGVPLGLVTGFYPVLRNIAYAPTQFLRMISPLAWMPVALILFTSFESAICFLIAMATVWPIILNTASGVATINPQWIEMAMNQGASSPQLLRTIVIPASLPAILSSLRLALGVAWIVLVPAEFLGVASGLGYLINDARDTLEYDMLMAMIIAIGIMGFVLDKVFQYIQAVVVRSWMQ</sequence>
<gene>
    <name evidence="10" type="ORF">MTBBW1_1060016</name>
</gene>
<feature type="domain" description="ABC transmembrane type-1" evidence="9">
    <location>
        <begin position="151"/>
        <end position="331"/>
    </location>
</feature>
<feature type="transmembrane region" description="Helical" evidence="7">
    <location>
        <begin position="313"/>
        <end position="334"/>
    </location>
</feature>
<evidence type="ECO:0000256" key="1">
    <source>
        <dbReference type="ARBA" id="ARBA00004651"/>
    </source>
</evidence>
<keyword evidence="4 7" id="KW-0812">Transmembrane</keyword>
<evidence type="ECO:0000256" key="5">
    <source>
        <dbReference type="ARBA" id="ARBA00022989"/>
    </source>
</evidence>
<keyword evidence="6 7" id="KW-0472">Membrane</keyword>
<keyword evidence="11" id="KW-1185">Reference proteome</keyword>
<keyword evidence="5 7" id="KW-1133">Transmembrane helix</keyword>
<comment type="subcellular location">
    <subcellularLocation>
        <location evidence="1 7">Cell membrane</location>
        <topology evidence="1 7">Multi-pass membrane protein</topology>
    </subcellularLocation>
</comment>
<evidence type="ECO:0000256" key="7">
    <source>
        <dbReference type="RuleBase" id="RU363032"/>
    </source>
</evidence>
<evidence type="ECO:0000256" key="2">
    <source>
        <dbReference type="ARBA" id="ARBA00022448"/>
    </source>
</evidence>
<dbReference type="STRING" id="1246637.MTBBW1_1060016"/>
<protein>
    <submittedName>
        <fullName evidence="10">NtrB (Modular protein)</fullName>
    </submittedName>
</protein>
<dbReference type="PROSITE" id="PS50928">
    <property type="entry name" value="ABC_TM1"/>
    <property type="match status" value="1"/>
</dbReference>
<evidence type="ECO:0000259" key="9">
    <source>
        <dbReference type="PROSITE" id="PS50928"/>
    </source>
</evidence>
<name>A0A1W1H5L1_9BACT</name>
<dbReference type="SUPFAM" id="SSF161098">
    <property type="entry name" value="MetI-like"/>
    <property type="match status" value="1"/>
</dbReference>
<dbReference type="CDD" id="cd06261">
    <property type="entry name" value="TM_PBP2"/>
    <property type="match status" value="1"/>
</dbReference>
<dbReference type="GO" id="GO:0042918">
    <property type="term" value="P:alkanesulfonate transmembrane transport"/>
    <property type="evidence" value="ECO:0007669"/>
    <property type="project" value="UniProtKB-ARBA"/>
</dbReference>
<evidence type="ECO:0000256" key="4">
    <source>
        <dbReference type="ARBA" id="ARBA00022692"/>
    </source>
</evidence>
<dbReference type="Proteomes" id="UP000191931">
    <property type="component" value="Unassembled WGS sequence"/>
</dbReference>
<keyword evidence="2 7" id="KW-0813">Transport</keyword>
<dbReference type="InterPro" id="IPR000515">
    <property type="entry name" value="MetI-like"/>
</dbReference>
<evidence type="ECO:0000313" key="11">
    <source>
        <dbReference type="Proteomes" id="UP000191931"/>
    </source>
</evidence>
<dbReference type="InterPro" id="IPR035906">
    <property type="entry name" value="MetI-like_sf"/>
</dbReference>
<comment type="similarity">
    <text evidence="7">Belongs to the binding-protein-dependent transport system permease family.</text>
</comment>
<evidence type="ECO:0000256" key="8">
    <source>
        <dbReference type="SAM" id="MobiDB-lite"/>
    </source>
</evidence>
<evidence type="ECO:0000256" key="6">
    <source>
        <dbReference type="ARBA" id="ARBA00023136"/>
    </source>
</evidence>
<dbReference type="Gene3D" id="1.10.3720.10">
    <property type="entry name" value="MetI-like"/>
    <property type="match status" value="1"/>
</dbReference>
<feature type="transmembrane region" description="Helical" evidence="7">
    <location>
        <begin position="276"/>
        <end position="301"/>
    </location>
</feature>
<keyword evidence="3" id="KW-1003">Cell membrane</keyword>
<dbReference type="PANTHER" id="PTHR30151:SF25">
    <property type="entry name" value="TAURINE TRANSPORT SYSTEM PERMEASE PROTEIN TAUC"/>
    <property type="match status" value="1"/>
</dbReference>
<feature type="transmembrane region" description="Helical" evidence="7">
    <location>
        <begin position="158"/>
        <end position="182"/>
    </location>
</feature>
<dbReference type="AlphaFoldDB" id="A0A1W1H5L1"/>
<dbReference type="PANTHER" id="PTHR30151">
    <property type="entry name" value="ALKANE SULFONATE ABC TRANSPORTER-RELATED, MEMBRANE SUBUNIT"/>
    <property type="match status" value="1"/>
</dbReference>
<feature type="transmembrane region" description="Helical" evidence="7">
    <location>
        <begin position="203"/>
        <end position="229"/>
    </location>
</feature>
<evidence type="ECO:0000313" key="10">
    <source>
        <dbReference type="EMBL" id="SLM27665.1"/>
    </source>
</evidence>
<reference evidence="10 11" key="1">
    <citation type="submission" date="2017-03" db="EMBL/GenBank/DDBJ databases">
        <authorList>
            <person name="Afonso C.L."/>
            <person name="Miller P.J."/>
            <person name="Scott M.A."/>
            <person name="Spackman E."/>
            <person name="Goraichik I."/>
            <person name="Dimitrov K.M."/>
            <person name="Suarez D.L."/>
            <person name="Swayne D.E."/>
        </authorList>
    </citation>
    <scope>NUCLEOTIDE SEQUENCE [LARGE SCALE GENOMIC DNA]</scope>
    <source>
        <strain evidence="10">PRJEB14757</strain>
    </source>
</reference>
<dbReference type="GO" id="GO:0005886">
    <property type="term" value="C:plasma membrane"/>
    <property type="evidence" value="ECO:0007669"/>
    <property type="project" value="UniProtKB-SubCell"/>
</dbReference>
<organism evidence="10 11">
    <name type="scientific">Desulfamplus magnetovallimortis</name>
    <dbReference type="NCBI Taxonomy" id="1246637"/>
    <lineage>
        <taxon>Bacteria</taxon>
        <taxon>Pseudomonadati</taxon>
        <taxon>Thermodesulfobacteriota</taxon>
        <taxon>Desulfobacteria</taxon>
        <taxon>Desulfobacterales</taxon>
        <taxon>Desulfobacteraceae</taxon>
        <taxon>Desulfamplus</taxon>
    </lineage>
</organism>
<evidence type="ECO:0000256" key="3">
    <source>
        <dbReference type="ARBA" id="ARBA00022475"/>
    </source>
</evidence>
<feature type="region of interest" description="Disordered" evidence="8">
    <location>
        <begin position="17"/>
        <end position="40"/>
    </location>
</feature>
<accession>A0A1W1H5L1</accession>
<dbReference type="RefSeq" id="WP_245809370.1">
    <property type="nucleotide sequence ID" value="NZ_LT828545.1"/>
</dbReference>
<dbReference type="Pfam" id="PF00528">
    <property type="entry name" value="BPD_transp_1"/>
    <property type="match status" value="1"/>
</dbReference>